<accession>A0ABX8JN71</accession>
<evidence type="ECO:0000313" key="3">
    <source>
        <dbReference type="EMBL" id="QWV99829.1"/>
    </source>
</evidence>
<evidence type="ECO:0000256" key="1">
    <source>
        <dbReference type="SAM" id="MobiDB-lite"/>
    </source>
</evidence>
<reference evidence="3 4" key="1">
    <citation type="submission" date="2021-06" db="EMBL/GenBank/DDBJ databases">
        <title>Gemonas diversity in paddy soil.</title>
        <authorList>
            <person name="Liu G."/>
        </authorList>
    </citation>
    <scope>NUCLEOTIDE SEQUENCE [LARGE SCALE GENOMIC DNA]</scope>
    <source>
        <strain evidence="3 4">RG29</strain>
    </source>
</reference>
<keyword evidence="4" id="KW-1185">Reference proteome</keyword>
<keyword evidence="2" id="KW-0732">Signal</keyword>
<sequence length="64" mass="6472">MESVVLGKGMRMLLRAVPACALVLVLSSGGAAMDRSEPAKVSPTRNISPSSTAPAATPTSSTSR</sequence>
<organism evidence="3 4">
    <name type="scientific">Geomonas diazotrophica</name>
    <dbReference type="NCBI Taxonomy" id="2843197"/>
    <lineage>
        <taxon>Bacteria</taxon>
        <taxon>Pseudomonadati</taxon>
        <taxon>Thermodesulfobacteriota</taxon>
        <taxon>Desulfuromonadia</taxon>
        <taxon>Geobacterales</taxon>
        <taxon>Geobacteraceae</taxon>
        <taxon>Geomonas</taxon>
    </lineage>
</organism>
<feature type="region of interest" description="Disordered" evidence="1">
    <location>
        <begin position="31"/>
        <end position="64"/>
    </location>
</feature>
<proteinExistence type="predicted"/>
<evidence type="ECO:0000256" key="2">
    <source>
        <dbReference type="SAM" id="SignalP"/>
    </source>
</evidence>
<dbReference type="EMBL" id="CP076724">
    <property type="protein sequence ID" value="QWV99829.1"/>
    <property type="molecule type" value="Genomic_DNA"/>
</dbReference>
<dbReference type="Proteomes" id="UP000683493">
    <property type="component" value="Chromosome"/>
</dbReference>
<feature type="chain" id="PRO_5047152720" evidence="2">
    <location>
        <begin position="22"/>
        <end position="64"/>
    </location>
</feature>
<name>A0ABX8JN71_9BACT</name>
<feature type="compositionally biased region" description="Low complexity" evidence="1">
    <location>
        <begin position="48"/>
        <end position="64"/>
    </location>
</feature>
<evidence type="ECO:0000313" key="4">
    <source>
        <dbReference type="Proteomes" id="UP000683493"/>
    </source>
</evidence>
<feature type="signal peptide" evidence="2">
    <location>
        <begin position="1"/>
        <end position="21"/>
    </location>
</feature>
<gene>
    <name evidence="3" type="ORF">KP005_04025</name>
</gene>
<protein>
    <submittedName>
        <fullName evidence="3">Uncharacterized protein</fullName>
    </submittedName>
</protein>